<dbReference type="Proteomes" id="UP000523614">
    <property type="component" value="Unassembled WGS sequence"/>
</dbReference>
<protein>
    <submittedName>
        <fullName evidence="1">Uncharacterized protein</fullName>
    </submittedName>
</protein>
<name>A0A847HB79_9CORY</name>
<reference evidence="1 2" key="1">
    <citation type="journal article" date="2020" name="Biotechnol. Biofuels">
        <title>New insights from the biogas microbiome by comprehensive genome-resolved metagenomics of nearly 1600 species originating from multiple anaerobic digesters.</title>
        <authorList>
            <person name="Campanaro S."/>
            <person name="Treu L."/>
            <person name="Rodriguez-R L.M."/>
            <person name="Kovalovszki A."/>
            <person name="Ziels R.M."/>
            <person name="Maus I."/>
            <person name="Zhu X."/>
            <person name="Kougias P.G."/>
            <person name="Basile A."/>
            <person name="Luo G."/>
            <person name="Schluter A."/>
            <person name="Konstantinidis K.T."/>
            <person name="Angelidaki I."/>
        </authorList>
    </citation>
    <scope>NUCLEOTIDE SEQUENCE [LARGE SCALE GENOMIC DNA]</scope>
    <source>
        <strain evidence="1">AS06rmzACSIP_235</strain>
    </source>
</reference>
<sequence>APGSRVRALGEVDPPLYAAAAATGSVVLDQPVLADGRRELLPFLLEQAVSVTLHRFGVLRQVGSVRR</sequence>
<dbReference type="AlphaFoldDB" id="A0A847HB79"/>
<gene>
    <name evidence="1" type="ORF">GX570_06670</name>
</gene>
<organism evidence="1 2">
    <name type="scientific">Corynebacterium marinum</name>
    <dbReference type="NCBI Taxonomy" id="349751"/>
    <lineage>
        <taxon>Bacteria</taxon>
        <taxon>Bacillati</taxon>
        <taxon>Actinomycetota</taxon>
        <taxon>Actinomycetes</taxon>
        <taxon>Mycobacteriales</taxon>
        <taxon>Corynebacteriaceae</taxon>
        <taxon>Corynebacterium</taxon>
    </lineage>
</organism>
<evidence type="ECO:0000313" key="2">
    <source>
        <dbReference type="Proteomes" id="UP000523614"/>
    </source>
</evidence>
<comment type="caution">
    <text evidence="1">The sequence shown here is derived from an EMBL/GenBank/DDBJ whole genome shotgun (WGS) entry which is preliminary data.</text>
</comment>
<dbReference type="EMBL" id="JAAYYP010000226">
    <property type="protein sequence ID" value="NLF91013.1"/>
    <property type="molecule type" value="Genomic_DNA"/>
</dbReference>
<evidence type="ECO:0000313" key="1">
    <source>
        <dbReference type="EMBL" id="NLF91013.1"/>
    </source>
</evidence>
<proteinExistence type="predicted"/>
<accession>A0A847HB79</accession>
<feature type="non-terminal residue" evidence="1">
    <location>
        <position position="1"/>
    </location>
</feature>